<protein>
    <recommendedName>
        <fullName evidence="4">F-box domain-containing protein</fullName>
    </recommendedName>
</protein>
<accession>A0ABP1R8A4</accession>
<organism evidence="2 3">
    <name type="scientific">Orchesella dallaii</name>
    <dbReference type="NCBI Taxonomy" id="48710"/>
    <lineage>
        <taxon>Eukaryota</taxon>
        <taxon>Metazoa</taxon>
        <taxon>Ecdysozoa</taxon>
        <taxon>Arthropoda</taxon>
        <taxon>Hexapoda</taxon>
        <taxon>Collembola</taxon>
        <taxon>Entomobryomorpha</taxon>
        <taxon>Entomobryoidea</taxon>
        <taxon>Orchesellidae</taxon>
        <taxon>Orchesellinae</taxon>
        <taxon>Orchesella</taxon>
    </lineage>
</organism>
<sequence>MARPLPTLPVISLPSTSQADSDRGNNMGDVIAPHPLLLQPVVEHLLKLVDEKDLANCRLVCSLWCKGSLTRWRRTQTAIVRDVESGFSKHASFSEFLDFMDCPANQCAEKPFTKFKLTNWLNKKSVYYQKWCQFWERCAPKMEALKLETCVISSQAEFEDFFYSLSLPNLKELHFNENICQRRLKMSHDDRLNPANFYLNPGTVQGAFNKVSIPIYKFGRGESGPPVHWIEFFTHFPNVTVNTFYSY</sequence>
<keyword evidence="3" id="KW-1185">Reference proteome</keyword>
<gene>
    <name evidence="2" type="ORF">ODALV1_LOCUS17618</name>
</gene>
<dbReference type="Proteomes" id="UP001642540">
    <property type="component" value="Unassembled WGS sequence"/>
</dbReference>
<evidence type="ECO:0000313" key="2">
    <source>
        <dbReference type="EMBL" id="CAL8117285.1"/>
    </source>
</evidence>
<proteinExistence type="predicted"/>
<evidence type="ECO:0000313" key="3">
    <source>
        <dbReference type="Proteomes" id="UP001642540"/>
    </source>
</evidence>
<dbReference type="EMBL" id="CAXLJM020000054">
    <property type="protein sequence ID" value="CAL8117285.1"/>
    <property type="molecule type" value="Genomic_DNA"/>
</dbReference>
<feature type="region of interest" description="Disordered" evidence="1">
    <location>
        <begin position="1"/>
        <end position="25"/>
    </location>
</feature>
<name>A0ABP1R8A4_9HEXA</name>
<evidence type="ECO:0000256" key="1">
    <source>
        <dbReference type="SAM" id="MobiDB-lite"/>
    </source>
</evidence>
<comment type="caution">
    <text evidence="2">The sequence shown here is derived from an EMBL/GenBank/DDBJ whole genome shotgun (WGS) entry which is preliminary data.</text>
</comment>
<reference evidence="2 3" key="1">
    <citation type="submission" date="2024-08" db="EMBL/GenBank/DDBJ databases">
        <authorList>
            <person name="Cucini C."/>
            <person name="Frati F."/>
        </authorList>
    </citation>
    <scope>NUCLEOTIDE SEQUENCE [LARGE SCALE GENOMIC DNA]</scope>
</reference>
<evidence type="ECO:0008006" key="4">
    <source>
        <dbReference type="Google" id="ProtNLM"/>
    </source>
</evidence>